<dbReference type="InterPro" id="IPR020338">
    <property type="entry name" value="SMN_gemin7"/>
</dbReference>
<organism evidence="1 2">
    <name type="scientific">Galdieria yellowstonensis</name>
    <dbReference type="NCBI Taxonomy" id="3028027"/>
    <lineage>
        <taxon>Eukaryota</taxon>
        <taxon>Rhodophyta</taxon>
        <taxon>Bangiophyceae</taxon>
        <taxon>Galdieriales</taxon>
        <taxon>Galdieriaceae</taxon>
        <taxon>Galdieria</taxon>
    </lineage>
</organism>
<reference evidence="1 2" key="1">
    <citation type="submission" date="2022-07" db="EMBL/GenBank/DDBJ databases">
        <title>Genome-wide signatures of adaptation to extreme environments.</title>
        <authorList>
            <person name="Cho C.H."/>
            <person name="Yoon H.S."/>
        </authorList>
    </citation>
    <scope>NUCLEOTIDE SEQUENCE [LARGE SCALE GENOMIC DNA]</scope>
    <source>
        <strain evidence="1 2">108.79 E11</strain>
    </source>
</reference>
<dbReference type="Pfam" id="PF11095">
    <property type="entry name" value="Gemin7"/>
    <property type="match status" value="1"/>
</dbReference>
<gene>
    <name evidence="1" type="ORF">GAYE_SCF56G6392</name>
</gene>
<dbReference type="PANTHER" id="PTHR14679">
    <property type="entry name" value="GEM-ASSOCIATED PROTEIN 7"/>
    <property type="match status" value="1"/>
</dbReference>
<name>A0AAV9IMG9_9RHOD</name>
<dbReference type="GO" id="GO:0000387">
    <property type="term" value="P:spliceosomal snRNP assembly"/>
    <property type="evidence" value="ECO:0007669"/>
    <property type="project" value="TreeGrafter"/>
</dbReference>
<evidence type="ECO:0008006" key="3">
    <source>
        <dbReference type="Google" id="ProtNLM"/>
    </source>
</evidence>
<evidence type="ECO:0000313" key="2">
    <source>
        <dbReference type="Proteomes" id="UP001300502"/>
    </source>
</evidence>
<dbReference type="Gene3D" id="2.30.30.100">
    <property type="match status" value="1"/>
</dbReference>
<proteinExistence type="predicted"/>
<protein>
    <recommendedName>
        <fullName evidence="3">Gem-associated protein 7</fullName>
    </recommendedName>
</protein>
<dbReference type="Proteomes" id="UP001300502">
    <property type="component" value="Unassembled WGS sequence"/>
</dbReference>
<evidence type="ECO:0000313" key="1">
    <source>
        <dbReference type="EMBL" id="KAK4528449.1"/>
    </source>
</evidence>
<sequence length="88" mass="10302">MWNVHKNKEEMQEEDNDWARKRYLHALQYFSGNKVTFELYENTKVSVVVETFDSATRQVIVKDLSTPMGVYPHAILRCSDVIICFTSV</sequence>
<dbReference type="GO" id="GO:0034719">
    <property type="term" value="C:SMN-Sm protein complex"/>
    <property type="evidence" value="ECO:0007669"/>
    <property type="project" value="InterPro"/>
</dbReference>
<dbReference type="EMBL" id="JANCYU010000064">
    <property type="protein sequence ID" value="KAK4528449.1"/>
    <property type="molecule type" value="Genomic_DNA"/>
</dbReference>
<dbReference type="PANTHER" id="PTHR14679:SF1">
    <property type="entry name" value="GEM-ASSOCIATED PROTEIN 7"/>
    <property type="match status" value="1"/>
</dbReference>
<dbReference type="AlphaFoldDB" id="A0AAV9IMG9"/>
<comment type="caution">
    <text evidence="1">The sequence shown here is derived from an EMBL/GenBank/DDBJ whole genome shotgun (WGS) entry which is preliminary data.</text>
</comment>
<accession>A0AAV9IMG9</accession>
<keyword evidence="2" id="KW-1185">Reference proteome</keyword>